<dbReference type="InterPro" id="IPR002514">
    <property type="entry name" value="Transposase_8"/>
</dbReference>
<reference evidence="1 2" key="1">
    <citation type="submission" date="2017-12" db="EMBL/GenBank/DDBJ databases">
        <title>Phylogenetic diversity of female urinary microbiome.</title>
        <authorList>
            <person name="Thomas-White K."/>
            <person name="Wolfe A.J."/>
        </authorList>
    </citation>
    <scope>NUCLEOTIDE SEQUENCE [LARGE SCALE GENOMIC DNA]</scope>
    <source>
        <strain evidence="1 2">UMB0777</strain>
    </source>
</reference>
<dbReference type="AlphaFoldDB" id="A0A2I1R6P0"/>
<dbReference type="SUPFAM" id="SSF46689">
    <property type="entry name" value="Homeodomain-like"/>
    <property type="match status" value="1"/>
</dbReference>
<comment type="caution">
    <text evidence="1">The sequence shown here is derived from an EMBL/GenBank/DDBJ whole genome shotgun (WGS) entry which is preliminary data.</text>
</comment>
<name>A0A2I1R6P0_9ACTN</name>
<dbReference type="InterPro" id="IPR009057">
    <property type="entry name" value="Homeodomain-like_sf"/>
</dbReference>
<dbReference type="EMBL" id="PKJC01000011">
    <property type="protein sequence ID" value="PKZ64785.1"/>
    <property type="molecule type" value="Genomic_DNA"/>
</dbReference>
<organism evidence="1 2">
    <name type="scientific">Gordonia terrae</name>
    <dbReference type="NCBI Taxonomy" id="2055"/>
    <lineage>
        <taxon>Bacteria</taxon>
        <taxon>Bacillati</taxon>
        <taxon>Actinomycetota</taxon>
        <taxon>Actinomycetes</taxon>
        <taxon>Mycobacteriales</taxon>
        <taxon>Gordoniaceae</taxon>
        <taxon>Gordonia</taxon>
    </lineage>
</organism>
<gene>
    <name evidence="1" type="ORF">CYJ73_14705</name>
</gene>
<feature type="non-terminal residue" evidence="1">
    <location>
        <position position="53"/>
    </location>
</feature>
<dbReference type="GO" id="GO:0003677">
    <property type="term" value="F:DNA binding"/>
    <property type="evidence" value="ECO:0007669"/>
    <property type="project" value="InterPro"/>
</dbReference>
<dbReference type="InterPro" id="IPR036388">
    <property type="entry name" value="WH-like_DNA-bd_sf"/>
</dbReference>
<dbReference type="GO" id="GO:0006313">
    <property type="term" value="P:DNA transposition"/>
    <property type="evidence" value="ECO:0007669"/>
    <property type="project" value="InterPro"/>
</dbReference>
<evidence type="ECO:0000313" key="2">
    <source>
        <dbReference type="Proteomes" id="UP000234662"/>
    </source>
</evidence>
<evidence type="ECO:0000313" key="1">
    <source>
        <dbReference type="EMBL" id="PKZ64785.1"/>
    </source>
</evidence>
<dbReference type="GO" id="GO:0004803">
    <property type="term" value="F:transposase activity"/>
    <property type="evidence" value="ECO:0007669"/>
    <property type="project" value="InterPro"/>
</dbReference>
<accession>A0A2I1R6P0</accession>
<dbReference type="Gene3D" id="1.10.10.10">
    <property type="entry name" value="Winged helix-like DNA-binding domain superfamily/Winged helix DNA-binding domain"/>
    <property type="match status" value="1"/>
</dbReference>
<proteinExistence type="predicted"/>
<dbReference type="Proteomes" id="UP000234662">
    <property type="component" value="Unassembled WGS sequence"/>
</dbReference>
<protein>
    <submittedName>
        <fullName evidence="1">IS3 family transposase</fullName>
    </submittedName>
</protein>
<dbReference type="Pfam" id="PF01527">
    <property type="entry name" value="HTH_Tnp_1"/>
    <property type="match status" value="1"/>
</dbReference>
<sequence>MAAPRKYSEELKDRATRMACEARQDPDSSRGAIKRIADQLGVHPEALRNWVRQ</sequence>